<dbReference type="EMBL" id="JARKIB010000108">
    <property type="protein sequence ID" value="KAJ7739165.1"/>
    <property type="molecule type" value="Genomic_DNA"/>
</dbReference>
<feature type="region of interest" description="Disordered" evidence="1">
    <location>
        <begin position="676"/>
        <end position="702"/>
    </location>
</feature>
<dbReference type="Pfam" id="PF09692">
    <property type="entry name" value="Arb1"/>
    <property type="match status" value="1"/>
</dbReference>
<dbReference type="GO" id="GO:0033167">
    <property type="term" value="C:ARC complex"/>
    <property type="evidence" value="ECO:0007669"/>
    <property type="project" value="InterPro"/>
</dbReference>
<dbReference type="AlphaFoldDB" id="A0AAD7IB95"/>
<protein>
    <submittedName>
        <fullName evidence="2">Uncharacterized protein</fullName>
    </submittedName>
</protein>
<gene>
    <name evidence="2" type="ORF">B0H16DRAFT_1891126</name>
</gene>
<feature type="compositionally biased region" description="Pro residues" evidence="1">
    <location>
        <begin position="412"/>
        <end position="422"/>
    </location>
</feature>
<evidence type="ECO:0000313" key="2">
    <source>
        <dbReference type="EMBL" id="KAJ7739165.1"/>
    </source>
</evidence>
<accession>A0AAD7IB95</accession>
<name>A0AAD7IB95_9AGAR</name>
<comment type="caution">
    <text evidence="2">The sequence shown here is derived from an EMBL/GenBank/DDBJ whole genome shotgun (WGS) entry which is preliminary data.</text>
</comment>
<dbReference type="InterPro" id="IPR018606">
    <property type="entry name" value="Arb1"/>
</dbReference>
<feature type="region of interest" description="Disordered" evidence="1">
    <location>
        <begin position="180"/>
        <end position="238"/>
    </location>
</feature>
<feature type="region of interest" description="Disordered" evidence="1">
    <location>
        <begin position="1"/>
        <end position="20"/>
    </location>
</feature>
<feature type="compositionally biased region" description="Basic and acidic residues" evidence="1">
    <location>
        <begin position="427"/>
        <end position="439"/>
    </location>
</feature>
<proteinExistence type="predicted"/>
<feature type="compositionally biased region" description="Low complexity" evidence="1">
    <location>
        <begin position="676"/>
        <end position="689"/>
    </location>
</feature>
<dbReference type="Proteomes" id="UP001215598">
    <property type="component" value="Unassembled WGS sequence"/>
</dbReference>
<reference evidence="2" key="1">
    <citation type="submission" date="2023-03" db="EMBL/GenBank/DDBJ databases">
        <title>Massive genome expansion in bonnet fungi (Mycena s.s.) driven by repeated elements and novel gene families across ecological guilds.</title>
        <authorList>
            <consortium name="Lawrence Berkeley National Laboratory"/>
            <person name="Harder C.B."/>
            <person name="Miyauchi S."/>
            <person name="Viragh M."/>
            <person name="Kuo A."/>
            <person name="Thoen E."/>
            <person name="Andreopoulos B."/>
            <person name="Lu D."/>
            <person name="Skrede I."/>
            <person name="Drula E."/>
            <person name="Henrissat B."/>
            <person name="Morin E."/>
            <person name="Kohler A."/>
            <person name="Barry K."/>
            <person name="LaButti K."/>
            <person name="Morin E."/>
            <person name="Salamov A."/>
            <person name="Lipzen A."/>
            <person name="Mereny Z."/>
            <person name="Hegedus B."/>
            <person name="Baldrian P."/>
            <person name="Stursova M."/>
            <person name="Weitz H."/>
            <person name="Taylor A."/>
            <person name="Grigoriev I.V."/>
            <person name="Nagy L.G."/>
            <person name="Martin F."/>
            <person name="Kauserud H."/>
        </authorList>
    </citation>
    <scope>NUCLEOTIDE SEQUENCE</scope>
    <source>
        <strain evidence="2">CBHHK182m</strain>
    </source>
</reference>
<evidence type="ECO:0000313" key="3">
    <source>
        <dbReference type="Proteomes" id="UP001215598"/>
    </source>
</evidence>
<feature type="region of interest" description="Disordered" evidence="1">
    <location>
        <begin position="389"/>
        <end position="476"/>
    </location>
</feature>
<dbReference type="GO" id="GO:0031047">
    <property type="term" value="P:regulatory ncRNA-mediated gene silencing"/>
    <property type="evidence" value="ECO:0007669"/>
    <property type="project" value="InterPro"/>
</dbReference>
<feature type="compositionally biased region" description="Acidic residues" evidence="1">
    <location>
        <begin position="192"/>
        <end position="204"/>
    </location>
</feature>
<organism evidence="2 3">
    <name type="scientific">Mycena metata</name>
    <dbReference type="NCBI Taxonomy" id="1033252"/>
    <lineage>
        <taxon>Eukaryota</taxon>
        <taxon>Fungi</taxon>
        <taxon>Dikarya</taxon>
        <taxon>Basidiomycota</taxon>
        <taxon>Agaricomycotina</taxon>
        <taxon>Agaricomycetes</taxon>
        <taxon>Agaricomycetidae</taxon>
        <taxon>Agaricales</taxon>
        <taxon>Marasmiineae</taxon>
        <taxon>Mycenaceae</taxon>
        <taxon>Mycena</taxon>
    </lineage>
</organism>
<evidence type="ECO:0000256" key="1">
    <source>
        <dbReference type="SAM" id="MobiDB-lite"/>
    </source>
</evidence>
<sequence>MSTPAANAPSPECPPRQLRFPPFPVVPEGVTIVPFEAFQEHGIQIRLLDEPDEEDVEKDGLGIPTVPLRVKHDTDVSKTNPNRKRKTAKELAAAARAGVRKEWWEDWEEGEDLRNHGPYNMNSARLDRFHQAASDFQRYRKFPPISTNVQWLWDQFRIYSGLLGTTPVWQKASEKAAQEAAAAASAAGGGEPSDDDFSDADNPDSDPQSKSSRVQGGGEKRFPPRLRPRAPYELYGKPPAVVEDNEEIKTLLDGARAAKEERAAQFLDDPARAVRVFLSSYMRNQGIVYADRNLVYTPHLMRFFVNYLLRNRVFSDDKAAERSLKSALDTIDAAAVELPLTAKLAKALPDDFSAACKAWWGRRGDSEPETGAEVDAAFESALKEENVEVIRQADVPLPPPSTDDDDDLDAPPDSPSAPPAPETAPETEEHAPETEEHGAAYDPASFTPIPAPAPEDAAAWENGGEAPNPVSDWAPPPAPSLAALGLSALERSHTPGVVEWSVRRVKAIHFPATPAAESGAAVPVKQENADAEAVVTDVDPEAVERALEGKLARVVMGPWLGWDVPSASTPGVDSRADATGAETVPRILASSRGAVVLPSAPAVAPPSSTDADPVAPAPYAPTPAQVQLGPGGLKPHDPLTDEVTLLLDPDIARTLVVGTGIGATWVQLARLQDLPAASTSSSGAAEGVESSGGGGKKKKLTKAQKERRALRYWYIDEQMMVLPSYWVA</sequence>
<keyword evidence="3" id="KW-1185">Reference proteome</keyword>